<dbReference type="Proteomes" id="UP000018733">
    <property type="component" value="Unassembled WGS sequence"/>
</dbReference>
<proteinExistence type="predicted"/>
<protein>
    <submittedName>
        <fullName evidence="1">Acetyltransferase</fullName>
    </submittedName>
</protein>
<accession>V8QR60</accession>
<dbReference type="InterPro" id="IPR016181">
    <property type="entry name" value="Acyl_CoA_acyltransferase"/>
</dbReference>
<dbReference type="eggNOG" id="COG1670">
    <property type="taxonomic scope" value="Bacteria"/>
</dbReference>
<dbReference type="OrthoDB" id="9087497at2"/>
<dbReference type="EMBL" id="AYXT01000010">
    <property type="protein sequence ID" value="ETF01474.1"/>
    <property type="molecule type" value="Genomic_DNA"/>
</dbReference>
<gene>
    <name evidence="1" type="ORF">W822_11670</name>
</gene>
<dbReference type="RefSeq" id="WP_024005300.1">
    <property type="nucleotide sequence ID" value="NZ_KI650980.1"/>
</dbReference>
<evidence type="ECO:0000313" key="1">
    <source>
        <dbReference type="EMBL" id="ETF01474.1"/>
    </source>
</evidence>
<name>V8QR60_9BURK</name>
<dbReference type="SUPFAM" id="SSF55729">
    <property type="entry name" value="Acyl-CoA N-acyltransferases (Nat)"/>
    <property type="match status" value="1"/>
</dbReference>
<keyword evidence="2" id="KW-1185">Reference proteome</keyword>
<dbReference type="HOGENOM" id="CLU_039848_5_1_4"/>
<dbReference type="STRING" id="1424334.W822_11670"/>
<dbReference type="AlphaFoldDB" id="V8QR60"/>
<sequence>MNWNPGTFEIRELMPELDVPTLHPWFDLPHFQYWNMAGMKSDAVLNFYKAMQASSHEWAWVGTQNQEICFLIECYKPQHDQIAKYYDVAPGDIGMHFCVAPATTSRPGYTLDAMRHVMHYLFSNVGAHRVVVEPDVRNEKVRALNRKVGFAELGQISLSTKQAMLSIATQSAFEASLSISGKI</sequence>
<evidence type="ECO:0000313" key="2">
    <source>
        <dbReference type="Proteomes" id="UP000018733"/>
    </source>
</evidence>
<keyword evidence="1" id="KW-0808">Transferase</keyword>
<comment type="caution">
    <text evidence="1">The sequence shown here is derived from an EMBL/GenBank/DDBJ whole genome shotgun (WGS) entry which is preliminary data.</text>
</comment>
<reference evidence="1 2" key="1">
    <citation type="journal article" date="2014" name="Genome Announc.">
        <title>Draft Genome Sequence of Advenella kashmirensis Strain W13003, a Polycyclic Aromatic Hydrocarbon-Degrading Bacterium.</title>
        <authorList>
            <person name="Wang X."/>
            <person name="Jin D."/>
            <person name="Zhou L."/>
            <person name="Wu L."/>
            <person name="An W."/>
            <person name="Zhao L."/>
        </authorList>
    </citation>
    <scope>NUCLEOTIDE SEQUENCE [LARGE SCALE GENOMIC DNA]</scope>
    <source>
        <strain evidence="1 2">W13003</strain>
    </source>
</reference>
<dbReference type="Pfam" id="PF13523">
    <property type="entry name" value="Acetyltransf_8"/>
    <property type="match status" value="1"/>
</dbReference>
<dbReference type="GO" id="GO:0016410">
    <property type="term" value="F:N-acyltransferase activity"/>
    <property type="evidence" value="ECO:0007669"/>
    <property type="project" value="TreeGrafter"/>
</dbReference>
<dbReference type="Gene3D" id="3.40.630.30">
    <property type="match status" value="1"/>
</dbReference>
<organism evidence="1 2">
    <name type="scientific">Advenella kashmirensis W13003</name>
    <dbReference type="NCBI Taxonomy" id="1424334"/>
    <lineage>
        <taxon>Bacteria</taxon>
        <taxon>Pseudomonadati</taxon>
        <taxon>Pseudomonadota</taxon>
        <taxon>Betaproteobacteria</taxon>
        <taxon>Burkholderiales</taxon>
        <taxon>Alcaligenaceae</taxon>
    </lineage>
</organism>
<dbReference type="PATRIC" id="fig|1424334.3.peg.2351"/>
<dbReference type="PANTHER" id="PTHR31438:SF1">
    <property type="entry name" value="LYSINE N-ACYLTRANSFERASE C17G9.06C-RELATED"/>
    <property type="match status" value="1"/>
</dbReference>
<dbReference type="PANTHER" id="PTHR31438">
    <property type="entry name" value="LYSINE N-ACYLTRANSFERASE C17G9.06C-RELATED"/>
    <property type="match status" value="1"/>
</dbReference>